<organism evidence="2 3">
    <name type="scientific">Ramalina farinacea</name>
    <dbReference type="NCBI Taxonomy" id="258253"/>
    <lineage>
        <taxon>Eukaryota</taxon>
        <taxon>Fungi</taxon>
        <taxon>Dikarya</taxon>
        <taxon>Ascomycota</taxon>
        <taxon>Pezizomycotina</taxon>
        <taxon>Lecanoromycetes</taxon>
        <taxon>OSLEUM clade</taxon>
        <taxon>Lecanoromycetidae</taxon>
        <taxon>Lecanorales</taxon>
        <taxon>Lecanorineae</taxon>
        <taxon>Ramalinaceae</taxon>
        <taxon>Ramalina</taxon>
    </lineage>
</organism>
<proteinExistence type="predicted"/>
<protein>
    <recommendedName>
        <fullName evidence="4">Zn(2)-C6 fungal-type domain-containing protein</fullName>
    </recommendedName>
</protein>
<dbReference type="AlphaFoldDB" id="A0AA43TV74"/>
<dbReference type="Proteomes" id="UP001161017">
    <property type="component" value="Unassembled WGS sequence"/>
</dbReference>
<gene>
    <name evidence="2" type="ORF">OHK93_004609</name>
</gene>
<feature type="compositionally biased region" description="Low complexity" evidence="1">
    <location>
        <begin position="33"/>
        <end position="52"/>
    </location>
</feature>
<feature type="region of interest" description="Disordered" evidence="1">
    <location>
        <begin position="107"/>
        <end position="127"/>
    </location>
</feature>
<name>A0AA43TV74_9LECA</name>
<evidence type="ECO:0000256" key="1">
    <source>
        <dbReference type="SAM" id="MobiDB-lite"/>
    </source>
</evidence>
<reference evidence="2" key="1">
    <citation type="journal article" date="2023" name="Genome Biol. Evol.">
        <title>First Whole Genome Sequence and Flow Cytometry Genome Size Data for the Lichen-Forming Fungus Ramalina farinacea (Ascomycota).</title>
        <authorList>
            <person name="Llewellyn T."/>
            <person name="Mian S."/>
            <person name="Hill R."/>
            <person name="Leitch I.J."/>
            <person name="Gaya E."/>
        </authorList>
    </citation>
    <scope>NUCLEOTIDE SEQUENCE</scope>
    <source>
        <strain evidence="2">LIQ254RAFAR</strain>
    </source>
</reference>
<sequence>MSITLAQPSHPEPRDSPGLFLTPPGSPLRPSKNSANASNGFSNSFDSFNSENTPPPHIPSWADFDFHELPTLIQNVAPKYGFRDRNPDKTVPLTWIDNDLTETYDPNAKHDPYLRPPKQVLSKRPKTDRPFNYSEYKAKKPKLNTWQQGRLEGQRLPVVLNLVSEQARTKLQEYGSSLDNWPEGSFILPNGEPDWEGWWASRGPVPESEFFYDLSTSYYFRDRNLPASKDEDLAVEDVCLGHPEARGCKACFMLGHECPLLSEGVYPCEWCVEDGIECELILEPPIKARCNSCIKRRIVCQFATSPETPGPCKSCLDSSLQCVAGPKGGRTRTGPCLDEPVEEPDKEAQCVVKTAKKRGKPRASCIECASLGQYCTLTSSNTTRPPCDRCFASGTPCTYDPDEAAYSTKRARRPARVLDPTLTAPLSTFIQIPNYSLKARPAYHPPPQTSALTTRLGHPITYNIEDEECNWCTDLLYGLLGLQTQTIRVLTTGDGYIPVQPPGTFTSLHCPDVEKPHPPSNMCSSCTLSRLAVLACETHHLSLISGMGDGEIEFSADEIIEFLEPGGVANLAPWEWCAICPSPASYKCAGDEGCGLALCSTCAVKLVTEHEGRLDALIQEMKAQDDGLGVRADVQMIHPAESWLGREERDHSQ</sequence>
<evidence type="ECO:0008006" key="4">
    <source>
        <dbReference type="Google" id="ProtNLM"/>
    </source>
</evidence>
<evidence type="ECO:0000313" key="3">
    <source>
        <dbReference type="Proteomes" id="UP001161017"/>
    </source>
</evidence>
<accession>A0AA43TV74</accession>
<keyword evidence="3" id="KW-1185">Reference proteome</keyword>
<dbReference type="EMBL" id="JAPUFD010000021">
    <property type="protein sequence ID" value="MDI1492826.1"/>
    <property type="molecule type" value="Genomic_DNA"/>
</dbReference>
<comment type="caution">
    <text evidence="2">The sequence shown here is derived from an EMBL/GenBank/DDBJ whole genome shotgun (WGS) entry which is preliminary data.</text>
</comment>
<feature type="region of interest" description="Disordered" evidence="1">
    <location>
        <begin position="1"/>
        <end position="56"/>
    </location>
</feature>
<evidence type="ECO:0000313" key="2">
    <source>
        <dbReference type="EMBL" id="MDI1492826.1"/>
    </source>
</evidence>